<dbReference type="Proteomes" id="UP001501153">
    <property type="component" value="Unassembled WGS sequence"/>
</dbReference>
<dbReference type="InterPro" id="IPR012997">
    <property type="entry name" value="RplA"/>
</dbReference>
<evidence type="ECO:0000313" key="8">
    <source>
        <dbReference type="Proteomes" id="UP001501153"/>
    </source>
</evidence>
<feature type="chain" id="PRO_5044946465" description="Probable endolytic peptidoglycan transglycosylase RlpA" evidence="4">
    <location>
        <begin position="30"/>
        <end position="289"/>
    </location>
</feature>
<gene>
    <name evidence="4" type="primary">rlpA</name>
    <name evidence="7" type="ORF">GCM10023185_12110</name>
</gene>
<dbReference type="EMBL" id="BAABGZ010000013">
    <property type="protein sequence ID" value="GAA4352436.1"/>
    <property type="molecule type" value="Genomic_DNA"/>
</dbReference>
<reference evidence="8" key="1">
    <citation type="journal article" date="2019" name="Int. J. Syst. Evol. Microbiol.">
        <title>The Global Catalogue of Microorganisms (GCM) 10K type strain sequencing project: providing services to taxonomists for standard genome sequencing and annotation.</title>
        <authorList>
            <consortium name="The Broad Institute Genomics Platform"/>
            <consortium name="The Broad Institute Genome Sequencing Center for Infectious Disease"/>
            <person name="Wu L."/>
            <person name="Ma J."/>
        </authorList>
    </citation>
    <scope>NUCLEOTIDE SEQUENCE [LARGE SCALE GENOMIC DNA]</scope>
    <source>
        <strain evidence="8">JCM 17923</strain>
    </source>
</reference>
<dbReference type="InterPro" id="IPR009009">
    <property type="entry name" value="RlpA-like_DPBB"/>
</dbReference>
<evidence type="ECO:0000256" key="1">
    <source>
        <dbReference type="ARBA" id="ARBA00022729"/>
    </source>
</evidence>
<keyword evidence="8" id="KW-1185">Reference proteome</keyword>
<feature type="domain" description="SPOR" evidence="6">
    <location>
        <begin position="206"/>
        <end position="289"/>
    </location>
</feature>
<keyword evidence="1 4" id="KW-0732">Signal</keyword>
<dbReference type="InterPro" id="IPR034718">
    <property type="entry name" value="RlpA"/>
</dbReference>
<evidence type="ECO:0000313" key="7">
    <source>
        <dbReference type="EMBL" id="GAA4352436.1"/>
    </source>
</evidence>
<name>A0ABP8I6K3_9BACT</name>
<dbReference type="SUPFAM" id="SSF50685">
    <property type="entry name" value="Barwin-like endoglucanases"/>
    <property type="match status" value="1"/>
</dbReference>
<dbReference type="Pfam" id="PF03330">
    <property type="entry name" value="DPBB_1"/>
    <property type="match status" value="1"/>
</dbReference>
<comment type="function">
    <text evidence="4">Lytic transglycosylase with a strong preference for naked glycan strands that lack stem peptides.</text>
</comment>
<dbReference type="Gene3D" id="2.40.40.10">
    <property type="entry name" value="RlpA-like domain"/>
    <property type="match status" value="1"/>
</dbReference>
<dbReference type="InterPro" id="IPR036908">
    <property type="entry name" value="RlpA-like_sf"/>
</dbReference>
<dbReference type="InterPro" id="IPR007730">
    <property type="entry name" value="SPOR-like_dom"/>
</dbReference>
<dbReference type="InterPro" id="IPR036680">
    <property type="entry name" value="SPOR-like_sf"/>
</dbReference>
<feature type="signal peptide" evidence="4">
    <location>
        <begin position="1"/>
        <end position="29"/>
    </location>
</feature>
<comment type="similarity">
    <text evidence="4 5">Belongs to the RlpA family.</text>
</comment>
<protein>
    <recommendedName>
        <fullName evidence="4">Probable endolytic peptidoglycan transglycosylase RlpA</fullName>
        <ecNumber evidence="4">4.2.2.-</ecNumber>
    </recommendedName>
</protein>
<evidence type="ECO:0000259" key="6">
    <source>
        <dbReference type="PROSITE" id="PS51724"/>
    </source>
</evidence>
<dbReference type="PANTHER" id="PTHR34183:SF1">
    <property type="entry name" value="ENDOLYTIC PEPTIDOGLYCAN TRANSGLYCOSYLASE RLPA"/>
    <property type="match status" value="1"/>
</dbReference>
<dbReference type="EC" id="4.2.2.-" evidence="4"/>
<comment type="caution">
    <text evidence="7">The sequence shown here is derived from an EMBL/GenBank/DDBJ whole genome shotgun (WGS) entry which is preliminary data.</text>
</comment>
<dbReference type="Pfam" id="PF05036">
    <property type="entry name" value="SPOR"/>
    <property type="match status" value="1"/>
</dbReference>
<evidence type="ECO:0000256" key="2">
    <source>
        <dbReference type="ARBA" id="ARBA00023239"/>
    </source>
</evidence>
<evidence type="ECO:0000256" key="4">
    <source>
        <dbReference type="HAMAP-Rule" id="MF_02071"/>
    </source>
</evidence>
<sequence precursor="true">MIVFRRFSTSVLSTFLFLLLTFLAAPARAGKPSNVKSAAAKGAVKTVLRGRASWYGREFQGRRTTNGERFNRFKYTCAHRTLPFGTRLRVTNPRTGKAVVVRVSDRGPFRHQRILDLAEVAARPLDIVRLGAITIVAEVVPEATPLGPTDAPDDLAQLQAADPEPEAAFATYTIPAEDEPAAAATASKPTPSPAVAAPAKTGTLIVPVASTFIVQAGTFADPANAQAMLARIESLDDKLDVNLSQETIDGRVLNRVLVGSFASRPEAEALRKRLRVYGVGGLVREIPGT</sequence>
<evidence type="ECO:0000256" key="5">
    <source>
        <dbReference type="RuleBase" id="RU003495"/>
    </source>
</evidence>
<dbReference type="NCBIfam" id="TIGR00413">
    <property type="entry name" value="rlpA"/>
    <property type="match status" value="1"/>
</dbReference>
<dbReference type="CDD" id="cd22268">
    <property type="entry name" value="DPBB_RlpA-like"/>
    <property type="match status" value="1"/>
</dbReference>
<proteinExistence type="inferred from homology"/>
<dbReference type="PROSITE" id="PS51724">
    <property type="entry name" value="SPOR"/>
    <property type="match status" value="1"/>
</dbReference>
<organism evidence="7 8">
    <name type="scientific">Hymenobacter saemangeumensis</name>
    <dbReference type="NCBI Taxonomy" id="1084522"/>
    <lineage>
        <taxon>Bacteria</taxon>
        <taxon>Pseudomonadati</taxon>
        <taxon>Bacteroidota</taxon>
        <taxon>Cytophagia</taxon>
        <taxon>Cytophagales</taxon>
        <taxon>Hymenobacteraceae</taxon>
        <taxon>Hymenobacter</taxon>
    </lineage>
</organism>
<accession>A0ABP8I6K3</accession>
<evidence type="ECO:0000256" key="3">
    <source>
        <dbReference type="ARBA" id="ARBA00023316"/>
    </source>
</evidence>
<dbReference type="HAMAP" id="MF_02071">
    <property type="entry name" value="RlpA"/>
    <property type="match status" value="1"/>
</dbReference>
<dbReference type="SUPFAM" id="SSF110997">
    <property type="entry name" value="Sporulation related repeat"/>
    <property type="match status" value="1"/>
</dbReference>
<keyword evidence="3 4" id="KW-0961">Cell wall biogenesis/degradation</keyword>
<dbReference type="PANTHER" id="PTHR34183">
    <property type="entry name" value="ENDOLYTIC PEPTIDOGLYCAN TRANSGLYCOSYLASE RLPA"/>
    <property type="match status" value="1"/>
</dbReference>
<keyword evidence="2 4" id="KW-0456">Lyase</keyword>
<dbReference type="Gene3D" id="3.30.70.1070">
    <property type="entry name" value="Sporulation related repeat"/>
    <property type="match status" value="1"/>
</dbReference>